<protein>
    <submittedName>
        <fullName evidence="5">MutS domain III</fullName>
    </submittedName>
</protein>
<gene>
    <name evidence="5" type="ORF">SAMN05421788_102424</name>
</gene>
<dbReference type="STRING" id="477680.SAMN05421788_102424"/>
<dbReference type="InterPro" id="IPR000432">
    <property type="entry name" value="DNA_mismatch_repair_MutS_C"/>
</dbReference>
<dbReference type="Gene3D" id="3.40.50.300">
    <property type="entry name" value="P-loop containing nucleotide triphosphate hydrolases"/>
    <property type="match status" value="1"/>
</dbReference>
<keyword evidence="1" id="KW-0547">Nucleotide-binding</keyword>
<dbReference type="OrthoDB" id="1097361at2"/>
<feature type="domain" description="DNA mismatch repair proteins mutS family" evidence="4">
    <location>
        <begin position="256"/>
        <end position="445"/>
    </location>
</feature>
<evidence type="ECO:0000259" key="4">
    <source>
        <dbReference type="SMART" id="SM00534"/>
    </source>
</evidence>
<dbReference type="GO" id="GO:0006298">
    <property type="term" value="P:mismatch repair"/>
    <property type="evidence" value="ECO:0007669"/>
    <property type="project" value="InterPro"/>
</dbReference>
<keyword evidence="3" id="KW-0238">DNA-binding</keyword>
<accession>A0A173MH49</accession>
<dbReference type="SUPFAM" id="SSF52540">
    <property type="entry name" value="P-loop containing nucleoside triphosphate hydrolases"/>
    <property type="match status" value="1"/>
</dbReference>
<reference evidence="6" key="1">
    <citation type="submission" date="2017-01" db="EMBL/GenBank/DDBJ databases">
        <authorList>
            <person name="Varghese N."/>
            <person name="Submissions S."/>
        </authorList>
    </citation>
    <scope>NUCLEOTIDE SEQUENCE [LARGE SCALE GENOMIC DNA]</scope>
    <source>
        <strain evidence="6">DSM 21054</strain>
    </source>
</reference>
<dbReference type="SUPFAM" id="SSF48334">
    <property type="entry name" value="DNA repair protein MutS, domain III"/>
    <property type="match status" value="1"/>
</dbReference>
<organism evidence="5 6">
    <name type="scientific">Filimonas lacunae</name>
    <dbReference type="NCBI Taxonomy" id="477680"/>
    <lineage>
        <taxon>Bacteria</taxon>
        <taxon>Pseudomonadati</taxon>
        <taxon>Bacteroidota</taxon>
        <taxon>Chitinophagia</taxon>
        <taxon>Chitinophagales</taxon>
        <taxon>Chitinophagaceae</taxon>
        <taxon>Filimonas</taxon>
    </lineage>
</organism>
<dbReference type="InterPro" id="IPR036187">
    <property type="entry name" value="DNA_mismatch_repair_MutS_sf"/>
</dbReference>
<name>A0A173MH49_9BACT</name>
<evidence type="ECO:0000313" key="6">
    <source>
        <dbReference type="Proteomes" id="UP000186917"/>
    </source>
</evidence>
<evidence type="ECO:0000256" key="2">
    <source>
        <dbReference type="ARBA" id="ARBA00022840"/>
    </source>
</evidence>
<dbReference type="InterPro" id="IPR045076">
    <property type="entry name" value="MutS"/>
</dbReference>
<dbReference type="GO" id="GO:0005524">
    <property type="term" value="F:ATP binding"/>
    <property type="evidence" value="ECO:0007669"/>
    <property type="project" value="UniProtKB-KW"/>
</dbReference>
<dbReference type="RefSeq" id="WP_076378164.1">
    <property type="nucleotide sequence ID" value="NZ_AP017422.1"/>
</dbReference>
<dbReference type="Gene3D" id="1.10.1420.10">
    <property type="match status" value="1"/>
</dbReference>
<proteinExistence type="predicted"/>
<dbReference type="EMBL" id="FTOR01000002">
    <property type="protein sequence ID" value="SIS97424.1"/>
    <property type="molecule type" value="Genomic_DNA"/>
</dbReference>
<evidence type="ECO:0000313" key="5">
    <source>
        <dbReference type="EMBL" id="SIS97424.1"/>
    </source>
</evidence>
<dbReference type="Proteomes" id="UP000186917">
    <property type="component" value="Unassembled WGS sequence"/>
</dbReference>
<keyword evidence="2" id="KW-0067">ATP-binding</keyword>
<evidence type="ECO:0000256" key="1">
    <source>
        <dbReference type="ARBA" id="ARBA00022741"/>
    </source>
</evidence>
<dbReference type="PANTHER" id="PTHR11361:SF34">
    <property type="entry name" value="DNA MISMATCH REPAIR PROTEIN MSH1, MITOCHONDRIAL"/>
    <property type="match status" value="1"/>
</dbReference>
<dbReference type="GO" id="GO:0030983">
    <property type="term" value="F:mismatched DNA binding"/>
    <property type="evidence" value="ECO:0007669"/>
    <property type="project" value="InterPro"/>
</dbReference>
<sequence length="445" mass="49202">MPFTTDKQTQDDLNLFGRHGTDAIYHLFQRCSTRGGAALLEEMFRNPLSTAAAINQRSSRFRLFAESGMAFPFNTALFDPAETYLGNTDERTRLADRVASAGSRLGKLVGNDIETQQLYQGIEALVQLLKEARRFIDTLRAAPATTGYEAEVAAITAILQQPELAVVFETGNKLPASAMGSLDTLLRFGHWDSLLQLLRHLYLLDVYIAVAQVARERGFCFAEALPEKGGMLSLEGVFHPQLKKAVPNTLHMDGNSNLVFLTGANMAGKSTFMKSVCIALYLAHMGFPVAAAGMRFSVLDGMYTTINLPDNLGMGASHFYAEVLRVKKMAQELQQQKKLFIVFDELFRGTNVKDACEATIAVVAGFAAKRNSLFIISTHIMEAGEVLQQRCPNIQFVYLPTGMQDNKPVYTYTVTTGISDDRHGMVIIQNERILDILHNGNKKLI</sequence>
<dbReference type="InterPro" id="IPR027417">
    <property type="entry name" value="P-loop_NTPase"/>
</dbReference>
<dbReference type="Pfam" id="PF00488">
    <property type="entry name" value="MutS_V"/>
    <property type="match status" value="1"/>
</dbReference>
<dbReference type="GO" id="GO:0140664">
    <property type="term" value="F:ATP-dependent DNA damage sensor activity"/>
    <property type="evidence" value="ECO:0007669"/>
    <property type="project" value="InterPro"/>
</dbReference>
<dbReference type="SMART" id="SM00534">
    <property type="entry name" value="MUTSac"/>
    <property type="match status" value="1"/>
</dbReference>
<keyword evidence="6" id="KW-1185">Reference proteome</keyword>
<dbReference type="KEGG" id="fln:FLA_2964"/>
<dbReference type="AlphaFoldDB" id="A0A173MH49"/>
<evidence type="ECO:0000256" key="3">
    <source>
        <dbReference type="ARBA" id="ARBA00023125"/>
    </source>
</evidence>
<dbReference type="PANTHER" id="PTHR11361">
    <property type="entry name" value="DNA MISMATCH REPAIR PROTEIN MUTS FAMILY MEMBER"/>
    <property type="match status" value="1"/>
</dbReference>